<name>A0ABN8RJT6_9CNID</name>
<dbReference type="PANTHER" id="PTHR47160:SF10">
    <property type="entry name" value="MULE TRANSPOSASE DOMAIN-CONTAINING PROTEIN"/>
    <property type="match status" value="1"/>
</dbReference>
<reference evidence="2 3" key="1">
    <citation type="submission" date="2022-05" db="EMBL/GenBank/DDBJ databases">
        <authorList>
            <consortium name="Genoscope - CEA"/>
            <person name="William W."/>
        </authorList>
    </citation>
    <scope>NUCLEOTIDE SEQUENCE [LARGE SCALE GENOMIC DNA]</scope>
</reference>
<evidence type="ECO:0000313" key="3">
    <source>
        <dbReference type="Proteomes" id="UP001159427"/>
    </source>
</evidence>
<feature type="region of interest" description="Disordered" evidence="1">
    <location>
        <begin position="304"/>
        <end position="323"/>
    </location>
</feature>
<dbReference type="Proteomes" id="UP001159427">
    <property type="component" value="Unassembled WGS sequence"/>
</dbReference>
<proteinExistence type="predicted"/>
<evidence type="ECO:0000313" key="2">
    <source>
        <dbReference type="EMBL" id="CAH3178095.1"/>
    </source>
</evidence>
<gene>
    <name evidence="2" type="ORF">PEVE_00011601</name>
</gene>
<accession>A0ABN8RJT6</accession>
<organism evidence="2 3">
    <name type="scientific">Porites evermanni</name>
    <dbReference type="NCBI Taxonomy" id="104178"/>
    <lineage>
        <taxon>Eukaryota</taxon>
        <taxon>Metazoa</taxon>
        <taxon>Cnidaria</taxon>
        <taxon>Anthozoa</taxon>
        <taxon>Hexacorallia</taxon>
        <taxon>Scleractinia</taxon>
        <taxon>Fungiina</taxon>
        <taxon>Poritidae</taxon>
        <taxon>Porites</taxon>
    </lineage>
</organism>
<dbReference type="PANTHER" id="PTHR47160">
    <property type="entry name" value="PUTATIVE-RELATED"/>
    <property type="match status" value="1"/>
</dbReference>
<keyword evidence="3" id="KW-1185">Reference proteome</keyword>
<comment type="caution">
    <text evidence="2">The sequence shown here is derived from an EMBL/GenBank/DDBJ whole genome shotgun (WGS) entry which is preliminary data.</text>
</comment>
<sequence>MLIDLLPSEPAVQRVTFDFEKALWLAFRSILPAVKIQGCVFHWTQAVWRKVQELGLQSAYCRDDSVFRYIKKLMALPFLPFQEIAPRFVRLSVQTQAQPLLDLVDYMKRQWIENPVFTPKDWSIYKQPICTNNDIEGLHNALNRRAGGQCNLPLYYLIELLDREAKLTALTIRLVSERKLKRMQCKTHRHLQAKLFEFWEQYDNRQKTALQLLKVKMSSNDNITEILSRFSRSASQLADLIGRSLSDNGVSNALENARRSLNSLWSDTRLANDVCRSFCSNPGTLSGSSTSRATLPSVTRLHRSSSSHRFAPYRQSGERGAGHEPKRFDMKLLVVNHVLELFEGTKSISNYQGQAILATAFFFKPRIRPKIYSRPKS</sequence>
<protein>
    <recommendedName>
        <fullName evidence="4">MULE transposase domain-containing protein</fullName>
    </recommendedName>
</protein>
<evidence type="ECO:0008006" key="4">
    <source>
        <dbReference type="Google" id="ProtNLM"/>
    </source>
</evidence>
<evidence type="ECO:0000256" key="1">
    <source>
        <dbReference type="SAM" id="MobiDB-lite"/>
    </source>
</evidence>
<dbReference type="EMBL" id="CALNXI010001840">
    <property type="protein sequence ID" value="CAH3178095.1"/>
    <property type="molecule type" value="Genomic_DNA"/>
</dbReference>